<keyword evidence="10 13" id="KW-1133">Transmembrane helix</keyword>
<dbReference type="CDD" id="cd23145">
    <property type="entry name" value="RING-HC_SPL2-like"/>
    <property type="match status" value="1"/>
</dbReference>
<dbReference type="InterPro" id="IPR013083">
    <property type="entry name" value="Znf_RING/FYVE/PHD"/>
</dbReference>
<feature type="domain" description="RING-type" evidence="14">
    <location>
        <begin position="353"/>
        <end position="393"/>
    </location>
</feature>
<dbReference type="PANTHER" id="PTHR47355">
    <property type="entry name" value="E3 UBIQUITIN-PROTEIN LIGASE SPL2"/>
    <property type="match status" value="1"/>
</dbReference>
<protein>
    <recommendedName>
        <fullName evidence="3">RING-type E3 ubiquitin transferase</fullName>
        <ecNumber evidence="3">2.3.2.27</ecNumber>
    </recommendedName>
</protein>
<dbReference type="GO" id="GO:0016567">
    <property type="term" value="P:protein ubiquitination"/>
    <property type="evidence" value="ECO:0007669"/>
    <property type="project" value="InterPro"/>
</dbReference>
<evidence type="ECO:0000256" key="11">
    <source>
        <dbReference type="ARBA" id="ARBA00023136"/>
    </source>
</evidence>
<comment type="caution">
    <text evidence="15">The sequence shown here is derived from an EMBL/GenBank/DDBJ whole genome shotgun (WGS) entry which is preliminary data.</text>
</comment>
<keyword evidence="5 13" id="KW-0812">Transmembrane</keyword>
<name>A0A9J5YGP1_SOLCO</name>
<keyword evidence="7 12" id="KW-0863">Zinc-finger</keyword>
<dbReference type="GO" id="GO:0061630">
    <property type="term" value="F:ubiquitin protein ligase activity"/>
    <property type="evidence" value="ECO:0007669"/>
    <property type="project" value="UniProtKB-EC"/>
</dbReference>
<dbReference type="Pfam" id="PF13920">
    <property type="entry name" value="zf-C3HC4_3"/>
    <property type="match status" value="1"/>
</dbReference>
<dbReference type="GO" id="GO:0016020">
    <property type="term" value="C:membrane"/>
    <property type="evidence" value="ECO:0007669"/>
    <property type="project" value="UniProtKB-SubCell"/>
</dbReference>
<evidence type="ECO:0000256" key="10">
    <source>
        <dbReference type="ARBA" id="ARBA00022989"/>
    </source>
</evidence>
<evidence type="ECO:0000256" key="6">
    <source>
        <dbReference type="ARBA" id="ARBA00022723"/>
    </source>
</evidence>
<evidence type="ECO:0000313" key="16">
    <source>
        <dbReference type="Proteomes" id="UP000824120"/>
    </source>
</evidence>
<evidence type="ECO:0000256" key="4">
    <source>
        <dbReference type="ARBA" id="ARBA00022679"/>
    </source>
</evidence>
<dbReference type="EC" id="2.3.2.27" evidence="3"/>
<keyword evidence="9" id="KW-0862">Zinc</keyword>
<dbReference type="PROSITE" id="PS50089">
    <property type="entry name" value="ZF_RING_2"/>
    <property type="match status" value="1"/>
</dbReference>
<keyword evidence="11 13" id="KW-0472">Membrane</keyword>
<evidence type="ECO:0000256" key="2">
    <source>
        <dbReference type="ARBA" id="ARBA00004141"/>
    </source>
</evidence>
<dbReference type="OrthoDB" id="1711136at2759"/>
<evidence type="ECO:0000256" key="13">
    <source>
        <dbReference type="SAM" id="Phobius"/>
    </source>
</evidence>
<evidence type="ECO:0000256" key="12">
    <source>
        <dbReference type="PROSITE-ProRule" id="PRU00175"/>
    </source>
</evidence>
<organism evidence="15 16">
    <name type="scientific">Solanum commersonii</name>
    <name type="common">Commerson's wild potato</name>
    <name type="synonym">Commerson's nightshade</name>
    <dbReference type="NCBI Taxonomy" id="4109"/>
    <lineage>
        <taxon>Eukaryota</taxon>
        <taxon>Viridiplantae</taxon>
        <taxon>Streptophyta</taxon>
        <taxon>Embryophyta</taxon>
        <taxon>Tracheophyta</taxon>
        <taxon>Spermatophyta</taxon>
        <taxon>Magnoliopsida</taxon>
        <taxon>eudicotyledons</taxon>
        <taxon>Gunneridae</taxon>
        <taxon>Pentapetalae</taxon>
        <taxon>asterids</taxon>
        <taxon>lamiids</taxon>
        <taxon>Solanales</taxon>
        <taxon>Solanaceae</taxon>
        <taxon>Solanoideae</taxon>
        <taxon>Solaneae</taxon>
        <taxon>Solanum</taxon>
    </lineage>
</organism>
<keyword evidence="16" id="KW-1185">Reference proteome</keyword>
<dbReference type="InterPro" id="IPR022170">
    <property type="entry name" value="MUL1-like"/>
</dbReference>
<dbReference type="Gene3D" id="3.30.40.10">
    <property type="entry name" value="Zinc/RING finger domain, C3HC4 (zinc finger)"/>
    <property type="match status" value="1"/>
</dbReference>
<gene>
    <name evidence="15" type="ORF">H5410_030170</name>
</gene>
<dbReference type="SUPFAM" id="SSF57850">
    <property type="entry name" value="RING/U-box"/>
    <property type="match status" value="1"/>
</dbReference>
<accession>A0A9J5YGP1</accession>
<dbReference type="Proteomes" id="UP000824120">
    <property type="component" value="Chromosome 6"/>
</dbReference>
<evidence type="ECO:0000256" key="8">
    <source>
        <dbReference type="ARBA" id="ARBA00022786"/>
    </source>
</evidence>
<evidence type="ECO:0000256" key="5">
    <source>
        <dbReference type="ARBA" id="ARBA00022692"/>
    </source>
</evidence>
<keyword evidence="6" id="KW-0479">Metal-binding</keyword>
<evidence type="ECO:0000256" key="1">
    <source>
        <dbReference type="ARBA" id="ARBA00000900"/>
    </source>
</evidence>
<evidence type="ECO:0000256" key="9">
    <source>
        <dbReference type="ARBA" id="ARBA00022833"/>
    </source>
</evidence>
<dbReference type="AlphaFoldDB" id="A0A9J5YGP1"/>
<comment type="subcellular location">
    <subcellularLocation>
        <location evidence="2">Membrane</location>
        <topology evidence="2">Multi-pass membrane protein</topology>
    </subcellularLocation>
</comment>
<dbReference type="InterPro" id="IPR001841">
    <property type="entry name" value="Znf_RING"/>
</dbReference>
<dbReference type="EMBL" id="JACXVP010000006">
    <property type="protein sequence ID" value="KAG5598800.1"/>
    <property type="molecule type" value="Genomic_DNA"/>
</dbReference>
<feature type="transmembrane region" description="Helical" evidence="13">
    <location>
        <begin position="287"/>
        <end position="308"/>
    </location>
</feature>
<dbReference type="PANTHER" id="PTHR47355:SF1">
    <property type="entry name" value="E3 UBIQUITIN-PROTEIN LIGASE SPL2"/>
    <property type="match status" value="1"/>
</dbReference>
<evidence type="ECO:0000313" key="15">
    <source>
        <dbReference type="EMBL" id="KAG5598800.1"/>
    </source>
</evidence>
<evidence type="ECO:0000256" key="7">
    <source>
        <dbReference type="ARBA" id="ARBA00022771"/>
    </source>
</evidence>
<proteinExistence type="predicted"/>
<evidence type="ECO:0000256" key="3">
    <source>
        <dbReference type="ARBA" id="ARBA00012483"/>
    </source>
</evidence>
<dbReference type="Pfam" id="PF12483">
    <property type="entry name" value="GIDE"/>
    <property type="match status" value="1"/>
</dbReference>
<comment type="catalytic activity">
    <reaction evidence="1">
        <text>S-ubiquitinyl-[E2 ubiquitin-conjugating enzyme]-L-cysteine + [acceptor protein]-L-lysine = [E2 ubiquitin-conjugating enzyme]-L-cysteine + N(6)-ubiquitinyl-[acceptor protein]-L-lysine.</text>
        <dbReference type="EC" id="2.3.2.27"/>
    </reaction>
</comment>
<keyword evidence="8" id="KW-0833">Ubl conjugation pathway</keyword>
<dbReference type="GO" id="GO:0008270">
    <property type="term" value="F:zinc ion binding"/>
    <property type="evidence" value="ECO:0007669"/>
    <property type="project" value="UniProtKB-KW"/>
</dbReference>
<sequence>MSIHDQAAAAVLSQIAMAADGALIGLALAYVAVRSILKFKANSSALHKINDAPSFGVSDLRSLLSSSDSNDNSESSNQSDDVKLVIIRGTVEAKSAVEGNWKSLRANILSAHNSAEKGVILQHTQTCIYNEWRGFFSWAGDLYSIFPRVRKDQQSSSLRTVISCASLSSTQVPFVLVEAGKWPQPEYVNVNMGGSRHPLPLVTVYHHLRPLHATPLTFLQALFGHHYPVGVLDEEKILPLGKDITAVGVCSSKDGILEIKSCGDLPYFLSDMTKDQMLVDLAFKTKVLMWSGVVFGSVAVGVLGYAVVRNWNRWKQWRHQRQAQQQRNSASNDDDLQVTADEETGDVPDGQLCVICLMRRKRSAFVPCGHLVCCQRCALSVERDLAPKCPLCRQTIHSSVRIYDS</sequence>
<evidence type="ECO:0000259" key="14">
    <source>
        <dbReference type="PROSITE" id="PS50089"/>
    </source>
</evidence>
<keyword evidence="4" id="KW-0808">Transferase</keyword>
<dbReference type="InterPro" id="IPR044247">
    <property type="entry name" value="SPL2-like"/>
</dbReference>
<reference evidence="15 16" key="1">
    <citation type="submission" date="2020-09" db="EMBL/GenBank/DDBJ databases">
        <title>De no assembly of potato wild relative species, Solanum commersonii.</title>
        <authorList>
            <person name="Cho K."/>
        </authorList>
    </citation>
    <scope>NUCLEOTIDE SEQUENCE [LARGE SCALE GENOMIC DNA]</scope>
    <source>
        <strain evidence="15">LZ3.2</strain>
        <tissue evidence="15">Leaf</tissue>
    </source>
</reference>